<evidence type="ECO:0000259" key="3">
    <source>
        <dbReference type="PROSITE" id="PS50050"/>
    </source>
</evidence>
<keyword evidence="2" id="KW-1133">Transmembrane helix</keyword>
<feature type="disulfide bond" evidence="1">
    <location>
        <begin position="43"/>
        <end position="58"/>
    </location>
</feature>
<dbReference type="Pfam" id="PF00020">
    <property type="entry name" value="TNFR_c6"/>
    <property type="match status" value="3"/>
</dbReference>
<keyword evidence="2" id="KW-0812">Transmembrane</keyword>
<comment type="caution">
    <text evidence="1">Lacks conserved residue(s) required for the propagation of feature annotation.</text>
</comment>
<dbReference type="InterPro" id="IPR001368">
    <property type="entry name" value="TNFR/NGFR_Cys_rich_reg"/>
</dbReference>
<feature type="transmembrane region" description="Helical" evidence="2">
    <location>
        <begin position="174"/>
        <end position="197"/>
    </location>
</feature>
<evidence type="ECO:0000313" key="4">
    <source>
        <dbReference type="Ensembl" id="ENSFHEP00000028619.1"/>
    </source>
</evidence>
<keyword evidence="2" id="KW-0472">Membrane</keyword>
<dbReference type="STRING" id="8078.ENSFHEP00000028619"/>
<evidence type="ECO:0000313" key="5">
    <source>
        <dbReference type="Proteomes" id="UP000265000"/>
    </source>
</evidence>
<dbReference type="InterPro" id="IPR052135">
    <property type="entry name" value="TNFRSF5"/>
</dbReference>
<feature type="disulfide bond" evidence="1">
    <location>
        <begin position="61"/>
        <end position="74"/>
    </location>
</feature>
<dbReference type="GO" id="GO:0002768">
    <property type="term" value="P:immune response-regulating cell surface receptor signaling pathway"/>
    <property type="evidence" value="ECO:0007669"/>
    <property type="project" value="TreeGrafter"/>
</dbReference>
<keyword evidence="1" id="KW-1015">Disulfide bond</keyword>
<feature type="domain" description="TNFR-Cys" evidence="3">
    <location>
        <begin position="42"/>
        <end position="81"/>
    </location>
</feature>
<dbReference type="Gene3D" id="2.10.50.10">
    <property type="entry name" value="Tumor Necrosis Factor Receptor, subunit A, domain 2"/>
    <property type="match status" value="3"/>
</dbReference>
<accession>A0A3Q2QMY7</accession>
<feature type="disulfide bond" evidence="1">
    <location>
        <begin position="104"/>
        <end position="122"/>
    </location>
</feature>
<dbReference type="SMART" id="SM01411">
    <property type="entry name" value="Ephrin_rec_like"/>
    <property type="match status" value="2"/>
</dbReference>
<evidence type="ECO:0000256" key="2">
    <source>
        <dbReference type="SAM" id="Phobius"/>
    </source>
</evidence>
<evidence type="ECO:0000256" key="1">
    <source>
        <dbReference type="PROSITE-ProRule" id="PRU00206"/>
    </source>
</evidence>
<dbReference type="AlphaFoldDB" id="A0A3Q2QMY7"/>
<dbReference type="PRINTS" id="PR01680">
    <property type="entry name" value="TNFACTORR6"/>
</dbReference>
<reference evidence="4" key="1">
    <citation type="submission" date="2025-08" db="UniProtKB">
        <authorList>
            <consortium name="Ensembl"/>
        </authorList>
    </citation>
    <scope>IDENTIFICATION</scope>
</reference>
<dbReference type="GO" id="GO:0035631">
    <property type="term" value="C:CD40 receptor complex"/>
    <property type="evidence" value="ECO:0007669"/>
    <property type="project" value="TreeGrafter"/>
</dbReference>
<dbReference type="InterPro" id="IPR008063">
    <property type="entry name" value="Fas_rcpt"/>
</dbReference>
<feature type="domain" description="TNFR-Cys" evidence="3">
    <location>
        <begin position="83"/>
        <end position="122"/>
    </location>
</feature>
<proteinExistence type="predicted"/>
<dbReference type="SUPFAM" id="SSF57586">
    <property type="entry name" value="TNF receptor-like"/>
    <property type="match status" value="2"/>
</dbReference>
<dbReference type="PANTHER" id="PTHR46875:SF2">
    <property type="entry name" value="TUMOR NECROSIS FACTOR RECEPTOR SUPERFAMILY MEMBER 5-LIKE ISOFORM X1"/>
    <property type="match status" value="1"/>
</dbReference>
<dbReference type="PROSITE" id="PS50050">
    <property type="entry name" value="TNFR_NGFR_2"/>
    <property type="match status" value="2"/>
</dbReference>
<dbReference type="SMART" id="SM00208">
    <property type="entry name" value="TNFR"/>
    <property type="match status" value="4"/>
</dbReference>
<sequence>MANMDSTDNEKCFKEGKCCAVCPAGTYMKEDCSATQAIKCSPCPQGSFKDEKTRMKECISCHICVKNSFKVSNCTTVSNTVWQCKPGFYCDDQKCEHCKPWTLCPEGEGVKEQPTHKRNTVCTPCGDGTYSNVTDHSSPCKPHFRCEDYGLELKTPGTPTADVLCQQSRAHCTWMLPAGLWAGLVLTIVLAAAFIFWKAKRRSYRAGMQFATIAKVKIGTEQVVPPPELLSHCQETCNDCKLPPSTSDDHLIIRSMTDSLDSSFPITPMKVSFADSNPVNSSKGYSSNYLRSCSEPQEDEWCGT</sequence>
<feature type="repeat" description="TNFR-Cys" evidence="1">
    <location>
        <begin position="42"/>
        <end position="81"/>
    </location>
</feature>
<dbReference type="Ensembl" id="ENSFHET00000031588.1">
    <property type="protein sequence ID" value="ENSFHEP00000028619.1"/>
    <property type="gene ID" value="ENSFHEG00000012860.1"/>
</dbReference>
<organism evidence="4 5">
    <name type="scientific">Fundulus heteroclitus</name>
    <name type="common">Killifish</name>
    <name type="synonym">Mummichog</name>
    <dbReference type="NCBI Taxonomy" id="8078"/>
    <lineage>
        <taxon>Eukaryota</taxon>
        <taxon>Metazoa</taxon>
        <taxon>Chordata</taxon>
        <taxon>Craniata</taxon>
        <taxon>Vertebrata</taxon>
        <taxon>Euteleostomi</taxon>
        <taxon>Actinopterygii</taxon>
        <taxon>Neopterygii</taxon>
        <taxon>Teleostei</taxon>
        <taxon>Neoteleostei</taxon>
        <taxon>Acanthomorphata</taxon>
        <taxon>Ovalentaria</taxon>
        <taxon>Atherinomorphae</taxon>
        <taxon>Cyprinodontiformes</taxon>
        <taxon>Fundulidae</taxon>
        <taxon>Fundulus</taxon>
    </lineage>
</organism>
<name>A0A3Q2QMY7_FUNHE</name>
<dbReference type="GeneTree" id="ENSGT00950000183126"/>
<dbReference type="PANTHER" id="PTHR46875">
    <property type="entry name" value="TUMOR NECROSIS FACTOR RECEPTOR SUPERFAMILY MEMBER 5"/>
    <property type="match status" value="1"/>
</dbReference>
<reference evidence="4" key="2">
    <citation type="submission" date="2025-09" db="UniProtKB">
        <authorList>
            <consortium name="Ensembl"/>
        </authorList>
    </citation>
    <scope>IDENTIFICATION</scope>
</reference>
<dbReference type="Proteomes" id="UP000265000">
    <property type="component" value="Unplaced"/>
</dbReference>
<dbReference type="GO" id="GO:0006955">
    <property type="term" value="P:immune response"/>
    <property type="evidence" value="ECO:0007669"/>
    <property type="project" value="InterPro"/>
</dbReference>
<dbReference type="GO" id="GO:0009897">
    <property type="term" value="C:external side of plasma membrane"/>
    <property type="evidence" value="ECO:0007669"/>
    <property type="project" value="TreeGrafter"/>
</dbReference>
<keyword evidence="5" id="KW-1185">Reference proteome</keyword>
<dbReference type="GO" id="GO:0004888">
    <property type="term" value="F:transmembrane signaling receptor activity"/>
    <property type="evidence" value="ECO:0007669"/>
    <property type="project" value="InterPro"/>
</dbReference>
<protein>
    <submittedName>
        <fullName evidence="4">Tumor necrosis factor receptor superfamily member 5</fullName>
    </submittedName>
</protein>
<dbReference type="GO" id="GO:0006915">
    <property type="term" value="P:apoptotic process"/>
    <property type="evidence" value="ECO:0007669"/>
    <property type="project" value="InterPro"/>
</dbReference>
<feature type="repeat" description="TNFR-Cys" evidence="1">
    <location>
        <begin position="83"/>
        <end position="122"/>
    </location>
</feature>